<keyword evidence="1" id="KW-1133">Transmembrane helix</keyword>
<dbReference type="EMBL" id="LT575490">
    <property type="protein sequence ID" value="SAY45416.1"/>
    <property type="molecule type" value="Genomic_DNA"/>
</dbReference>
<feature type="transmembrane region" description="Helical" evidence="1">
    <location>
        <begin position="20"/>
        <end position="40"/>
    </location>
</feature>
<protein>
    <submittedName>
        <fullName evidence="2">Fimbrial assembly protein (PilN)</fullName>
    </submittedName>
</protein>
<gene>
    <name evidence="2" type="ORF">PWN146_04145</name>
</gene>
<keyword evidence="1" id="KW-0812">Transmembrane</keyword>
<dbReference type="InterPro" id="IPR007813">
    <property type="entry name" value="PilN"/>
</dbReference>
<evidence type="ECO:0000256" key="1">
    <source>
        <dbReference type="SAM" id="Phobius"/>
    </source>
</evidence>
<dbReference type="InterPro" id="IPR052534">
    <property type="entry name" value="Extracell_DNA_Util/SecSys_Comp"/>
</dbReference>
<reference evidence="2" key="1">
    <citation type="submission" date="2016-05" db="EMBL/GenBank/DDBJ databases">
        <authorList>
            <person name="Cock P.J.A."/>
            <person name="Cock P.J.A."/>
        </authorList>
    </citation>
    <scope>NUCLEOTIDE SEQUENCE</scope>
    <source>
        <strain evidence="2">PWN146_assembly</strain>
    </source>
</reference>
<dbReference type="PANTHER" id="PTHR40278:SF1">
    <property type="entry name" value="DNA UTILIZATION PROTEIN HOFN"/>
    <property type="match status" value="1"/>
</dbReference>
<accession>A0A1C3HK31</accession>
<dbReference type="PANTHER" id="PTHR40278">
    <property type="entry name" value="DNA UTILIZATION PROTEIN HOFN"/>
    <property type="match status" value="1"/>
</dbReference>
<dbReference type="AlphaFoldDB" id="A0A1C3HK31"/>
<name>A0A1C3HK31_SERMA</name>
<sequence length="179" mass="20606">MYQVNFLPWRQRRDRRRAYFWLGMLLLQVTALLLALFLAAGQLRHQQMQRQARQAMLGEELAALTSLARQQQQERAQQAMRSARAERQANNAQHNRRYLQLLQQLSSSIPPPLWLTALDSNAANGLRLRGLSRSPAAITQFERRLAGIPALPRLHLAEVAQREDGLYFFHLAAQWGRDG</sequence>
<proteinExistence type="predicted"/>
<evidence type="ECO:0000313" key="2">
    <source>
        <dbReference type="EMBL" id="SAY45416.1"/>
    </source>
</evidence>
<dbReference type="Pfam" id="PF05137">
    <property type="entry name" value="PilN"/>
    <property type="match status" value="1"/>
</dbReference>
<keyword evidence="1" id="KW-0472">Membrane</keyword>
<organism evidence="2">
    <name type="scientific">Serratia marcescens</name>
    <dbReference type="NCBI Taxonomy" id="615"/>
    <lineage>
        <taxon>Bacteria</taxon>
        <taxon>Pseudomonadati</taxon>
        <taxon>Pseudomonadota</taxon>
        <taxon>Gammaproteobacteria</taxon>
        <taxon>Enterobacterales</taxon>
        <taxon>Yersiniaceae</taxon>
        <taxon>Serratia</taxon>
    </lineage>
</organism>